<evidence type="ECO:0000313" key="4">
    <source>
        <dbReference type="Proteomes" id="UP001497516"/>
    </source>
</evidence>
<reference evidence="3 4" key="1">
    <citation type="submission" date="2024-04" db="EMBL/GenBank/DDBJ databases">
        <authorList>
            <person name="Fracassetti M."/>
        </authorList>
    </citation>
    <scope>NUCLEOTIDE SEQUENCE [LARGE SCALE GENOMIC DNA]</scope>
</reference>
<organism evidence="3 4">
    <name type="scientific">Linum trigynum</name>
    <dbReference type="NCBI Taxonomy" id="586398"/>
    <lineage>
        <taxon>Eukaryota</taxon>
        <taxon>Viridiplantae</taxon>
        <taxon>Streptophyta</taxon>
        <taxon>Embryophyta</taxon>
        <taxon>Tracheophyta</taxon>
        <taxon>Spermatophyta</taxon>
        <taxon>Magnoliopsida</taxon>
        <taxon>eudicotyledons</taxon>
        <taxon>Gunneridae</taxon>
        <taxon>Pentapetalae</taxon>
        <taxon>rosids</taxon>
        <taxon>fabids</taxon>
        <taxon>Malpighiales</taxon>
        <taxon>Linaceae</taxon>
        <taxon>Linum</taxon>
    </lineage>
</organism>
<dbReference type="EMBL" id="OZ034817">
    <property type="protein sequence ID" value="CAL1384173.1"/>
    <property type="molecule type" value="Genomic_DNA"/>
</dbReference>
<name>A0AAV2EF03_9ROSI</name>
<dbReference type="AlphaFoldDB" id="A0AAV2EF03"/>
<dbReference type="PANTHER" id="PTHR46890">
    <property type="entry name" value="NON-LTR RETROLELEMENT REVERSE TRANSCRIPTASE-LIKE PROTEIN-RELATED"/>
    <property type="match status" value="1"/>
</dbReference>
<dbReference type="InterPro" id="IPR043502">
    <property type="entry name" value="DNA/RNA_pol_sf"/>
</dbReference>
<dbReference type="InterPro" id="IPR052343">
    <property type="entry name" value="Retrotransposon-Effector_Assoc"/>
</dbReference>
<sequence length="541" mass="61556">MVVSGSWQGNPNDTVLEKIAKCEDNLKEWSKLKFGSLVARRKKAEKALTILEKRKKNGAVIAQRRAIEKELNEIMDLEEEAWKQRSRTDWLQQGDRNTPFFHRKASDRRNRNTINFLLDQDGVERKGQKAVTLCIRDYYQMLFKAAPPALTSHVLDAISCKITDRMNEELLQPITREEIWNALRHMGPTKAPGADGMLTMFFQKYWHVIGDDVTKEIQGYMDRGEFPQVLNHTLLALIPKTKKPKTPAEFRPISLCKVLYKIFSKVLANKLKKVLKVAVVENQSAFVPGRYITDNVIVAFECFHAMKTITKGKKGYMAAKLDIAKAYDRVSWKFLEAIIRKLGFADRWVRMIMYCVSTVSYAALVKGHQSDTFFPTRGLRKGDPISPYLFLLVAEGLSALTAKAEAEGFIQGLKVSQNAPMISHLLFADDSISFIKATRPQCSKLKEILSCYEVESGQSVSLTKSEISFSSNIPNQTQLEMADLLGMKLVEFHEKYLGLPTVVGRKKRSIFSYLVDRIRKKVKLWKSKLLSSAAKEVLIKC</sequence>
<protein>
    <recommendedName>
        <fullName evidence="2">Reverse transcriptase domain-containing protein</fullName>
    </recommendedName>
</protein>
<dbReference type="Pfam" id="PF00078">
    <property type="entry name" value="RVT_1"/>
    <property type="match status" value="1"/>
</dbReference>
<accession>A0AAV2EF03</accession>
<feature type="domain" description="Reverse transcriptase" evidence="2">
    <location>
        <begin position="219"/>
        <end position="501"/>
    </location>
</feature>
<keyword evidence="1" id="KW-0175">Coiled coil</keyword>
<evidence type="ECO:0000313" key="3">
    <source>
        <dbReference type="EMBL" id="CAL1384173.1"/>
    </source>
</evidence>
<proteinExistence type="predicted"/>
<dbReference type="SUPFAM" id="SSF56672">
    <property type="entry name" value="DNA/RNA polymerases"/>
    <property type="match status" value="1"/>
</dbReference>
<dbReference type="CDD" id="cd01650">
    <property type="entry name" value="RT_nLTR_like"/>
    <property type="match status" value="1"/>
</dbReference>
<gene>
    <name evidence="3" type="ORF">LTRI10_LOCUS25400</name>
</gene>
<keyword evidence="4" id="KW-1185">Reference proteome</keyword>
<dbReference type="PANTHER" id="PTHR46890:SF48">
    <property type="entry name" value="RNA-DIRECTED DNA POLYMERASE"/>
    <property type="match status" value="1"/>
</dbReference>
<dbReference type="PROSITE" id="PS50878">
    <property type="entry name" value="RT_POL"/>
    <property type="match status" value="1"/>
</dbReference>
<dbReference type="InterPro" id="IPR000477">
    <property type="entry name" value="RT_dom"/>
</dbReference>
<evidence type="ECO:0000259" key="2">
    <source>
        <dbReference type="PROSITE" id="PS50878"/>
    </source>
</evidence>
<evidence type="ECO:0000256" key="1">
    <source>
        <dbReference type="SAM" id="Coils"/>
    </source>
</evidence>
<dbReference type="Proteomes" id="UP001497516">
    <property type="component" value="Chromosome 4"/>
</dbReference>
<feature type="coiled-coil region" evidence="1">
    <location>
        <begin position="60"/>
        <end position="87"/>
    </location>
</feature>